<gene>
    <name evidence="2" type="ORF">CEJ45_21190</name>
</gene>
<protein>
    <recommendedName>
        <fullName evidence="4">Transmembrane protein</fullName>
    </recommendedName>
</protein>
<dbReference type="AlphaFoldDB" id="A0A225SNC3"/>
<sequence>MRKQQRNLAIVVWVAFLMAIAAEGVFFSLFNPEELAMASGREWEALGAYTVGFFCFWGSFAACGLLAVRLTRALPRERLRHYVQG</sequence>
<evidence type="ECO:0008006" key="4">
    <source>
        <dbReference type="Google" id="ProtNLM"/>
    </source>
</evidence>
<dbReference type="Proteomes" id="UP000214747">
    <property type="component" value="Unassembled WGS sequence"/>
</dbReference>
<keyword evidence="1" id="KW-0472">Membrane</keyword>
<keyword evidence="3" id="KW-1185">Reference proteome</keyword>
<reference evidence="2 3" key="1">
    <citation type="journal article" date="2010" name="Int. J. Syst. Evol. Microbiol.">
        <title>Reclassification of Herbaspirillum putei as a later heterotypic synonym of Herbaspirillum huttiense, with the description of H. huttiense subsp. huttiense subsp. nov. and H. huttiense subsp. putei subsp. nov., comb. nov., and description of Herbaspirillum aquaticum sp. nov.</title>
        <authorList>
            <person name="Dobritsa A.P."/>
            <person name="Reddy M.C."/>
            <person name="Samadpour M."/>
        </authorList>
    </citation>
    <scope>NUCLEOTIDE SEQUENCE [LARGE SCALE GENOMIC DNA]</scope>
    <source>
        <strain evidence="2 3">IEH 4430</strain>
    </source>
</reference>
<feature type="transmembrane region" description="Helical" evidence="1">
    <location>
        <begin position="46"/>
        <end position="68"/>
    </location>
</feature>
<keyword evidence="1" id="KW-1133">Transmembrane helix</keyword>
<name>A0A225SNC3_9BURK</name>
<keyword evidence="1" id="KW-0812">Transmembrane</keyword>
<organism evidence="2 3">
    <name type="scientific">Herbaspirillum aquaticum</name>
    <dbReference type="NCBI Taxonomy" id="568783"/>
    <lineage>
        <taxon>Bacteria</taxon>
        <taxon>Pseudomonadati</taxon>
        <taxon>Pseudomonadota</taxon>
        <taxon>Betaproteobacteria</taxon>
        <taxon>Burkholderiales</taxon>
        <taxon>Oxalobacteraceae</taxon>
        <taxon>Herbaspirillum</taxon>
    </lineage>
</organism>
<evidence type="ECO:0000313" key="3">
    <source>
        <dbReference type="Proteomes" id="UP000214747"/>
    </source>
</evidence>
<comment type="caution">
    <text evidence="2">The sequence shown here is derived from an EMBL/GenBank/DDBJ whole genome shotgun (WGS) entry which is preliminary data.</text>
</comment>
<dbReference type="RefSeq" id="WP_088757040.1">
    <property type="nucleotide sequence ID" value="NZ_JARJFG010000033.1"/>
</dbReference>
<proteinExistence type="predicted"/>
<dbReference type="EMBL" id="NJGV01000025">
    <property type="protein sequence ID" value="OWY32563.1"/>
    <property type="molecule type" value="Genomic_DNA"/>
</dbReference>
<evidence type="ECO:0000256" key="1">
    <source>
        <dbReference type="SAM" id="Phobius"/>
    </source>
</evidence>
<accession>A0A225SNC3</accession>
<evidence type="ECO:0000313" key="2">
    <source>
        <dbReference type="EMBL" id="OWY32563.1"/>
    </source>
</evidence>